<dbReference type="Gene3D" id="3.30.70.270">
    <property type="match status" value="1"/>
</dbReference>
<dbReference type="InterPro" id="IPR000477">
    <property type="entry name" value="RT_dom"/>
</dbReference>
<reference evidence="2 3" key="1">
    <citation type="submission" date="2019-08" db="EMBL/GenBank/DDBJ databases">
        <authorList>
            <person name="Peeters C."/>
        </authorList>
    </citation>
    <scope>NUCLEOTIDE SEQUENCE [LARGE SCALE GENOMIC DNA]</scope>
    <source>
        <strain evidence="2 3">LMG 20602</strain>
    </source>
</reference>
<accession>A0ABY6WCG1</accession>
<evidence type="ECO:0000313" key="2">
    <source>
        <dbReference type="EMBL" id="VVE56464.1"/>
    </source>
</evidence>
<dbReference type="PROSITE" id="PS50878">
    <property type="entry name" value="RT_POL"/>
    <property type="match status" value="1"/>
</dbReference>
<name>A0ABY6WCG1_9BURK</name>
<keyword evidence="3" id="KW-1185">Reference proteome</keyword>
<dbReference type="Pfam" id="PF00078">
    <property type="entry name" value="RVT_1"/>
    <property type="match status" value="1"/>
</dbReference>
<feature type="domain" description="Reverse transcriptase" evidence="1">
    <location>
        <begin position="1"/>
        <end position="206"/>
    </location>
</feature>
<organism evidence="2 3">
    <name type="scientific">Pandoraea capi</name>
    <dbReference type="NCBI Taxonomy" id="2508286"/>
    <lineage>
        <taxon>Bacteria</taxon>
        <taxon>Pseudomonadati</taxon>
        <taxon>Pseudomonadota</taxon>
        <taxon>Betaproteobacteria</taxon>
        <taxon>Burkholderiales</taxon>
        <taxon>Burkholderiaceae</taxon>
        <taxon>Pandoraea</taxon>
    </lineage>
</organism>
<dbReference type="Proteomes" id="UP000366065">
    <property type="component" value="Unassembled WGS sequence"/>
</dbReference>
<proteinExistence type="predicted"/>
<comment type="caution">
    <text evidence="2">The sequence shown here is derived from an EMBL/GenBank/DDBJ whole genome shotgun (WGS) entry which is preliminary data.</text>
</comment>
<dbReference type="InterPro" id="IPR043502">
    <property type="entry name" value="DNA/RNA_pol_sf"/>
</dbReference>
<dbReference type="InterPro" id="IPR043128">
    <property type="entry name" value="Rev_trsase/Diguanyl_cyclase"/>
</dbReference>
<dbReference type="EMBL" id="CABPRV010000021">
    <property type="protein sequence ID" value="VVE56464.1"/>
    <property type="molecule type" value="Genomic_DNA"/>
</dbReference>
<evidence type="ECO:0000259" key="1">
    <source>
        <dbReference type="PROSITE" id="PS50878"/>
    </source>
</evidence>
<sequence length="256" mass="28425">MSQRWDSKFELKPGKWVYVPNADTIERGREIKRHIEDRWKSPSYFFHLRRGGHVSAMKSHLGQNSFVHLDIRDFFGSVSRTRVTRCLKGMFSYDEAREIANFSTIVLSKDGKREFSLPFGFVQSTLLASICLHKSALGACLKRLAGVEGVRVSVYVDDIVVSSTHPDVSEAAMAELKSAAARSGFILNEEKEQGPAASVSAFNIALSKYDLAVTTARWRQFLDALRMATTESQSEGILGYVGSVNPAQAKSLLVSI</sequence>
<dbReference type="SUPFAM" id="SSF56672">
    <property type="entry name" value="DNA/RNA polymerases"/>
    <property type="match status" value="1"/>
</dbReference>
<gene>
    <name evidence="2" type="ORF">PCA20602_05105</name>
</gene>
<protein>
    <recommendedName>
        <fullName evidence="1">Reverse transcriptase domain-containing protein</fullName>
    </recommendedName>
</protein>
<evidence type="ECO:0000313" key="3">
    <source>
        <dbReference type="Proteomes" id="UP000366065"/>
    </source>
</evidence>